<dbReference type="Pfam" id="PF07676">
    <property type="entry name" value="PD40"/>
    <property type="match status" value="2"/>
</dbReference>
<evidence type="ECO:0008006" key="3">
    <source>
        <dbReference type="Google" id="ProtNLM"/>
    </source>
</evidence>
<dbReference type="EMBL" id="JAPFQN010000012">
    <property type="protein sequence ID" value="MCX2745874.1"/>
    <property type="molecule type" value="Genomic_DNA"/>
</dbReference>
<dbReference type="SUPFAM" id="SSF89372">
    <property type="entry name" value="Fucose-specific lectin"/>
    <property type="match status" value="1"/>
</dbReference>
<proteinExistence type="predicted"/>
<accession>A0ABT3RVT1</accession>
<dbReference type="Proteomes" id="UP001209885">
    <property type="component" value="Unassembled WGS sequence"/>
</dbReference>
<organism evidence="1 2">
    <name type="scientific">Mangrovivirga halotolerans</name>
    <dbReference type="NCBI Taxonomy" id="2993936"/>
    <lineage>
        <taxon>Bacteria</taxon>
        <taxon>Pseudomonadati</taxon>
        <taxon>Bacteroidota</taxon>
        <taxon>Cytophagia</taxon>
        <taxon>Cytophagales</taxon>
        <taxon>Mangrovivirgaceae</taxon>
        <taxon>Mangrovivirga</taxon>
    </lineage>
</organism>
<keyword evidence="2" id="KW-1185">Reference proteome</keyword>
<gene>
    <name evidence="1" type="ORF">OO013_18475</name>
</gene>
<sequence length="428" mass="48408">MIKEILFLFVGINIFFLNSYGQNYVFGPADSLPDKINSKAEELAPYFAPDQNTLYFSRIFHKENTGGLYSGADIWMTTLDAKGNWSDPTNDFPRWNNKENNVLVGIKDDDKIVYLNDSYKNSGGIAFSKFNGKNWNNPESIKVPGISESSYTGYYMTPDYEVLIISMKGSDSYGEEDIYVSLKDSASGQWSVPKNLGPTINTKGFEISPFLSEDMETLYFASNGHGGYGDSDIFMSKRLFGSWTVWTKPVNMGPNINSEKFDGYLNINKETKKAFFTSNRNGGLADIFWCSFLEKPFSIDLTFFQKKVLSDSSLLSLFDVDIPNRFQMNNEMNVSAGDSEIIYYIINTINNDENIFVELRATTPFYEGISQEEFNKVMDFAKKVRLEFIKQGLPSERIIMNAELVKPGIPEAEASIGKSGHVKILLRK</sequence>
<reference evidence="1 2" key="1">
    <citation type="submission" date="2022-11" db="EMBL/GenBank/DDBJ databases">
        <title>The characterization of three novel Bacteroidetes species and genomic analysis of their roles in tidal elemental geochemical cycles.</title>
        <authorList>
            <person name="Ma K."/>
        </authorList>
    </citation>
    <scope>NUCLEOTIDE SEQUENCE [LARGE SCALE GENOMIC DNA]</scope>
    <source>
        <strain evidence="1 2">M17</strain>
    </source>
</reference>
<comment type="caution">
    <text evidence="1">The sequence shown here is derived from an EMBL/GenBank/DDBJ whole genome shotgun (WGS) entry which is preliminary data.</text>
</comment>
<dbReference type="RefSeq" id="WP_266058477.1">
    <property type="nucleotide sequence ID" value="NZ_JAPFQN010000012.1"/>
</dbReference>
<dbReference type="InterPro" id="IPR011659">
    <property type="entry name" value="WD40"/>
</dbReference>
<evidence type="ECO:0000313" key="2">
    <source>
        <dbReference type="Proteomes" id="UP001209885"/>
    </source>
</evidence>
<protein>
    <recommendedName>
        <fullName evidence="3">Exo-alpha-sialidase</fullName>
    </recommendedName>
</protein>
<evidence type="ECO:0000313" key="1">
    <source>
        <dbReference type="EMBL" id="MCX2745874.1"/>
    </source>
</evidence>
<name>A0ABT3RVT1_9BACT</name>